<evidence type="ECO:0000313" key="1">
    <source>
        <dbReference type="EMBL" id="EOR93340.1"/>
    </source>
</evidence>
<evidence type="ECO:0000313" key="2">
    <source>
        <dbReference type="Proteomes" id="UP000014174"/>
    </source>
</evidence>
<keyword evidence="2" id="KW-1185">Reference proteome</keyword>
<protein>
    <submittedName>
        <fullName evidence="1">Uncharacterized protein</fullName>
    </submittedName>
</protein>
<accession>R9GP74</accession>
<dbReference type="STRING" id="1150600.ADIARSV_3419"/>
<comment type="caution">
    <text evidence="1">The sequence shown here is derived from an EMBL/GenBank/DDBJ whole genome shotgun (WGS) entry which is preliminary data.</text>
</comment>
<dbReference type="Proteomes" id="UP000014174">
    <property type="component" value="Unassembled WGS sequence"/>
</dbReference>
<gene>
    <name evidence="1" type="ORF">ADIARSV_3419</name>
</gene>
<dbReference type="AlphaFoldDB" id="R9GP74"/>
<name>R9GP74_9SPHI</name>
<dbReference type="EMBL" id="AQPN01000116">
    <property type="protein sequence ID" value="EOR93340.1"/>
    <property type="molecule type" value="Genomic_DNA"/>
</dbReference>
<organism evidence="1 2">
    <name type="scientific">Arcticibacter svalbardensis MN12-7</name>
    <dbReference type="NCBI Taxonomy" id="1150600"/>
    <lineage>
        <taxon>Bacteria</taxon>
        <taxon>Pseudomonadati</taxon>
        <taxon>Bacteroidota</taxon>
        <taxon>Sphingobacteriia</taxon>
        <taxon>Sphingobacteriales</taxon>
        <taxon>Sphingobacteriaceae</taxon>
        <taxon>Arcticibacter</taxon>
    </lineage>
</organism>
<sequence>MSETGIKKMAFFTLQNFNNAMKENISNTEIKQHKYENL</sequence>
<reference evidence="1 2" key="1">
    <citation type="journal article" date="2013" name="Genome Announc.">
        <title>Draft Genome Sequence of Arcticibacter svalbardensis Strain MN12-7T, a Member of the Family Sphingobacteriaceae Isolated from an Arctic Soil Sample.</title>
        <authorList>
            <person name="Shivaji S."/>
            <person name="Ara S."/>
            <person name="Prasad S."/>
            <person name="Manasa B.P."/>
            <person name="Begum Z."/>
            <person name="Singh A."/>
            <person name="Kumar Pinnaka A."/>
        </authorList>
    </citation>
    <scope>NUCLEOTIDE SEQUENCE [LARGE SCALE GENOMIC DNA]</scope>
    <source>
        <strain evidence="1 2">MN12-7</strain>
    </source>
</reference>
<proteinExistence type="predicted"/>